<evidence type="ECO:0000313" key="1">
    <source>
        <dbReference type="EnsemblPlants" id="OB04G30750.1"/>
    </source>
</evidence>
<dbReference type="AlphaFoldDB" id="J3M100"/>
<sequence>MAPFVSEFVCLFQLINSEIEEEVSAETVDAVAQECSADAVLEDKPVREEEEIEVEVPTEAVEAVAPVCSDDVVLEDKPVQEDEEIEVEVPTEAVEAVAPVCSDDVVLEDKSVQEDEEVEVEVPAETVEAVAPECSTDAVLEEKLVQEEEGLEMEAPAETVEALAQECSPDSVVEEKQVAVEVEQLISLDDSPILGLVSGTGQSEEAAVCNSECRMDILVTEESSDTVCDDKEALSADDEALPADEKEALPAQFLTDTGDAKEEEDEMEAVDEACFAAGENGAETVDELNDTLTEHANNAVQLNFSEEIDCADEEAGVVATDGLLQSSATVVAMVSGSVATEEAEFSLSVGHGSDEEDALEAINGAGFTVGEKGVETADEPYDTLSNAPISSIQPDFSADTSCAVEGEGVEDLLQSTETTQDDFNTEACHADEPNELVTVKRVSSEDDISELNVITGDLTLMFHDTEELGNHINSVETADEPCDALSNAPLSSIQLDFSAEETTQDDLNTETCHAGEPNELVTVKRVSSEEAIGEVNVTTGDHTLKFDGIEELRDHITSVVPEGVQTLPLFTEMLDNVNDLSLGTVTDVEAMVSEVKDVSSDCVHGSNITKRSTELSAMENGDEVKVVEKKKEPVELAKLSLRILKAKLKEKLTAKHMRKEAKRVALGRLDENVC</sequence>
<protein>
    <submittedName>
        <fullName evidence="1">Uncharacterized protein</fullName>
    </submittedName>
</protein>
<organism evidence="1">
    <name type="scientific">Oryza brachyantha</name>
    <name type="common">malo sina</name>
    <dbReference type="NCBI Taxonomy" id="4533"/>
    <lineage>
        <taxon>Eukaryota</taxon>
        <taxon>Viridiplantae</taxon>
        <taxon>Streptophyta</taxon>
        <taxon>Embryophyta</taxon>
        <taxon>Tracheophyta</taxon>
        <taxon>Spermatophyta</taxon>
        <taxon>Magnoliopsida</taxon>
        <taxon>Liliopsida</taxon>
        <taxon>Poales</taxon>
        <taxon>Poaceae</taxon>
        <taxon>BOP clade</taxon>
        <taxon>Oryzoideae</taxon>
        <taxon>Oryzeae</taxon>
        <taxon>Oryzinae</taxon>
        <taxon>Oryza</taxon>
    </lineage>
</organism>
<dbReference type="Gramene" id="OB04G30750.1">
    <property type="protein sequence ID" value="OB04G30750.1"/>
    <property type="gene ID" value="OB04G30750"/>
</dbReference>
<proteinExistence type="predicted"/>
<accession>J3M100</accession>
<dbReference type="OMA" id="NSECPKN"/>
<dbReference type="Proteomes" id="UP000006038">
    <property type="component" value="Chromosome 4"/>
</dbReference>
<reference evidence="1" key="1">
    <citation type="journal article" date="2013" name="Nat. Commun.">
        <title>Whole-genome sequencing of Oryza brachyantha reveals mechanisms underlying Oryza genome evolution.</title>
        <authorList>
            <person name="Chen J."/>
            <person name="Huang Q."/>
            <person name="Gao D."/>
            <person name="Wang J."/>
            <person name="Lang Y."/>
            <person name="Liu T."/>
            <person name="Li B."/>
            <person name="Bai Z."/>
            <person name="Luis Goicoechea J."/>
            <person name="Liang C."/>
            <person name="Chen C."/>
            <person name="Zhang W."/>
            <person name="Sun S."/>
            <person name="Liao Y."/>
            <person name="Zhang X."/>
            <person name="Yang L."/>
            <person name="Song C."/>
            <person name="Wang M."/>
            <person name="Shi J."/>
            <person name="Liu G."/>
            <person name="Liu J."/>
            <person name="Zhou H."/>
            <person name="Zhou W."/>
            <person name="Yu Q."/>
            <person name="An N."/>
            <person name="Chen Y."/>
            <person name="Cai Q."/>
            <person name="Wang B."/>
            <person name="Liu B."/>
            <person name="Min J."/>
            <person name="Huang Y."/>
            <person name="Wu H."/>
            <person name="Li Z."/>
            <person name="Zhang Y."/>
            <person name="Yin Y."/>
            <person name="Song W."/>
            <person name="Jiang J."/>
            <person name="Jackson S.A."/>
            <person name="Wing R.A."/>
            <person name="Wang J."/>
            <person name="Chen M."/>
        </authorList>
    </citation>
    <scope>NUCLEOTIDE SEQUENCE [LARGE SCALE GENOMIC DNA]</scope>
    <source>
        <strain evidence="1">cv. IRGC 101232</strain>
    </source>
</reference>
<name>J3M100_ORYBR</name>
<reference evidence="1" key="2">
    <citation type="submission" date="2013-04" db="UniProtKB">
        <authorList>
            <consortium name="EnsemblPlants"/>
        </authorList>
    </citation>
    <scope>IDENTIFICATION</scope>
</reference>
<keyword evidence="2" id="KW-1185">Reference proteome</keyword>
<evidence type="ECO:0000313" key="2">
    <source>
        <dbReference type="Proteomes" id="UP000006038"/>
    </source>
</evidence>
<dbReference type="HOGENOM" id="CLU_407925_0_0_1"/>
<dbReference type="EnsemblPlants" id="OB04G30750.1">
    <property type="protein sequence ID" value="OB04G30750.1"/>
    <property type="gene ID" value="OB04G30750"/>
</dbReference>